<evidence type="ECO:0000256" key="5">
    <source>
        <dbReference type="ARBA" id="ARBA00023136"/>
    </source>
</evidence>
<protein>
    <submittedName>
        <fullName evidence="7">Allantoin permease</fullName>
    </submittedName>
</protein>
<feature type="transmembrane region" description="Helical" evidence="6">
    <location>
        <begin position="75"/>
        <end position="95"/>
    </location>
</feature>
<keyword evidence="3 6" id="KW-0812">Transmembrane</keyword>
<name>A0A376F432_ENTAS</name>
<gene>
    <name evidence="7" type="primary">ybbW_1</name>
    <name evidence="7" type="ORF">NCTC12123_01134</name>
</gene>
<dbReference type="EMBL" id="UFYI01000007">
    <property type="protein sequence ID" value="STD19084.1"/>
    <property type="molecule type" value="Genomic_DNA"/>
</dbReference>
<dbReference type="PANTHER" id="PTHR30618:SF6">
    <property type="entry name" value="NCS1 FAMILY NUCLEOBASE:CATION SYMPORTER-1"/>
    <property type="match status" value="1"/>
</dbReference>
<dbReference type="Pfam" id="PF02133">
    <property type="entry name" value="Transp_cyt_pur"/>
    <property type="match status" value="1"/>
</dbReference>
<evidence type="ECO:0000256" key="2">
    <source>
        <dbReference type="ARBA" id="ARBA00008974"/>
    </source>
</evidence>
<accession>A0A376F432</accession>
<dbReference type="AlphaFoldDB" id="A0A376F432"/>
<organism evidence="7 8">
    <name type="scientific">Enterobacter asburiae</name>
    <dbReference type="NCBI Taxonomy" id="61645"/>
    <lineage>
        <taxon>Bacteria</taxon>
        <taxon>Pseudomonadati</taxon>
        <taxon>Pseudomonadota</taxon>
        <taxon>Gammaproteobacteria</taxon>
        <taxon>Enterobacterales</taxon>
        <taxon>Enterobacteriaceae</taxon>
        <taxon>Enterobacter</taxon>
        <taxon>Enterobacter cloacae complex</taxon>
    </lineage>
</organism>
<evidence type="ECO:0000256" key="6">
    <source>
        <dbReference type="SAM" id="Phobius"/>
    </source>
</evidence>
<feature type="transmembrane region" description="Helical" evidence="6">
    <location>
        <begin position="20"/>
        <end position="46"/>
    </location>
</feature>
<evidence type="ECO:0000256" key="4">
    <source>
        <dbReference type="ARBA" id="ARBA00022989"/>
    </source>
</evidence>
<evidence type="ECO:0000313" key="8">
    <source>
        <dbReference type="Proteomes" id="UP000255163"/>
    </source>
</evidence>
<dbReference type="InterPro" id="IPR001248">
    <property type="entry name" value="Pur-cyt_permease"/>
</dbReference>
<dbReference type="Gene3D" id="1.10.4160.10">
    <property type="entry name" value="Hydantoin permease"/>
    <property type="match status" value="1"/>
</dbReference>
<sequence>MPPSARSLLTPWNLFNSPELIHYTLDVLGAFIGPLFGILIADFYLIKRGKVSVDDLFDDTPKGKYWYRNGFNPKAIGALIPSVAVGLVISFIPALHEVANFSWFIGVFLGGVTYRWLAREDRETASATSFSSRVATQKE</sequence>
<keyword evidence="5 6" id="KW-0472">Membrane</keyword>
<reference evidence="7 8" key="1">
    <citation type="submission" date="2018-06" db="EMBL/GenBank/DDBJ databases">
        <authorList>
            <consortium name="Pathogen Informatics"/>
            <person name="Doyle S."/>
        </authorList>
    </citation>
    <scope>NUCLEOTIDE SEQUENCE [LARGE SCALE GENOMIC DNA]</scope>
    <source>
        <strain evidence="7 8">NCTC12123</strain>
    </source>
</reference>
<dbReference type="GO" id="GO:0005886">
    <property type="term" value="C:plasma membrane"/>
    <property type="evidence" value="ECO:0007669"/>
    <property type="project" value="TreeGrafter"/>
</dbReference>
<dbReference type="Proteomes" id="UP000255163">
    <property type="component" value="Unassembled WGS sequence"/>
</dbReference>
<dbReference type="GO" id="GO:0015205">
    <property type="term" value="F:nucleobase transmembrane transporter activity"/>
    <property type="evidence" value="ECO:0007669"/>
    <property type="project" value="TreeGrafter"/>
</dbReference>
<evidence type="ECO:0000313" key="7">
    <source>
        <dbReference type="EMBL" id="STD19084.1"/>
    </source>
</evidence>
<evidence type="ECO:0000256" key="1">
    <source>
        <dbReference type="ARBA" id="ARBA00004141"/>
    </source>
</evidence>
<evidence type="ECO:0000256" key="3">
    <source>
        <dbReference type="ARBA" id="ARBA00022692"/>
    </source>
</evidence>
<comment type="subcellular location">
    <subcellularLocation>
        <location evidence="1">Membrane</location>
        <topology evidence="1">Multi-pass membrane protein</topology>
    </subcellularLocation>
</comment>
<proteinExistence type="inferred from homology"/>
<dbReference type="PANTHER" id="PTHR30618">
    <property type="entry name" value="NCS1 FAMILY PURINE/PYRIMIDINE TRANSPORTER"/>
    <property type="match status" value="1"/>
</dbReference>
<feature type="transmembrane region" description="Helical" evidence="6">
    <location>
        <begin position="101"/>
        <end position="118"/>
    </location>
</feature>
<comment type="similarity">
    <text evidence="2">Belongs to the purine-cytosine permease (2.A.39) family.</text>
</comment>
<dbReference type="InterPro" id="IPR045225">
    <property type="entry name" value="Uracil/uridine/allantoin_perm"/>
</dbReference>
<keyword evidence="4 6" id="KW-1133">Transmembrane helix</keyword>